<evidence type="ECO:0008006" key="3">
    <source>
        <dbReference type="Google" id="ProtNLM"/>
    </source>
</evidence>
<dbReference type="Proteomes" id="UP000176294">
    <property type="component" value="Unassembled WGS sequence"/>
</dbReference>
<dbReference type="AlphaFoldDB" id="A0A1G1STR5"/>
<evidence type="ECO:0000313" key="2">
    <source>
        <dbReference type="Proteomes" id="UP000176294"/>
    </source>
</evidence>
<organism evidence="1 2">
    <name type="scientific">Hymenobacter lapidarius</name>
    <dbReference type="NCBI Taxonomy" id="1908237"/>
    <lineage>
        <taxon>Bacteria</taxon>
        <taxon>Pseudomonadati</taxon>
        <taxon>Bacteroidota</taxon>
        <taxon>Cytophagia</taxon>
        <taxon>Cytophagales</taxon>
        <taxon>Hymenobacteraceae</taxon>
        <taxon>Hymenobacter</taxon>
    </lineage>
</organism>
<sequence>MFAWRGAGCVATGLLLAACDEGPVVNFAQPFPAGAFDMAAFPARHQAVYTAADSSTSLHIGRTAVWLQELQSQVLGRHEPEAAILRLTTDSTYRSEGGQLHYLRPVGKDSIRDSWLSQDTIFALTGAHAGRLRRFQGRYYLSTPTENAESWEVQRLELARPKLVWQTLGRDTLRLRALDPATVHYRRRNGISYYQLTPMPGPATRHVGRYAGLWNTKGEFLRRR</sequence>
<evidence type="ECO:0000313" key="1">
    <source>
        <dbReference type="EMBL" id="OGX82024.1"/>
    </source>
</evidence>
<gene>
    <name evidence="1" type="ORF">BEN47_05235</name>
</gene>
<dbReference type="EMBL" id="MDZB01000153">
    <property type="protein sequence ID" value="OGX82024.1"/>
    <property type="molecule type" value="Genomic_DNA"/>
</dbReference>
<keyword evidence="2" id="KW-1185">Reference proteome</keyword>
<reference evidence="1 2" key="1">
    <citation type="submission" date="2016-08" db="EMBL/GenBank/DDBJ databases">
        <title>Hymenobacter coccineus sp. nov., Hymenobacter lapidarius sp. nov. and Hymenobacter glacialis sp. nov., isolated from Antarctic soil.</title>
        <authorList>
            <person name="Sedlacek I."/>
            <person name="Kralova S."/>
            <person name="Kyrova K."/>
            <person name="Maslanova I."/>
            <person name="Stankova E."/>
            <person name="Vrbovska V."/>
            <person name="Nemec M."/>
            <person name="Bartak M."/>
            <person name="Svec P."/>
            <person name="Busse H.-J."/>
            <person name="Pantucek R."/>
        </authorList>
    </citation>
    <scope>NUCLEOTIDE SEQUENCE [LARGE SCALE GENOMIC DNA]</scope>
    <source>
        <strain evidence="1 2">CCM 8643</strain>
    </source>
</reference>
<name>A0A1G1STR5_9BACT</name>
<protein>
    <recommendedName>
        <fullName evidence="3">Group 4 capsule polysaccharide lipoprotein gfcB, YjbF</fullName>
    </recommendedName>
</protein>
<comment type="caution">
    <text evidence="1">The sequence shown here is derived from an EMBL/GenBank/DDBJ whole genome shotgun (WGS) entry which is preliminary data.</text>
</comment>
<accession>A0A1G1STR5</accession>
<dbReference type="PROSITE" id="PS51257">
    <property type="entry name" value="PROKAR_LIPOPROTEIN"/>
    <property type="match status" value="1"/>
</dbReference>
<proteinExistence type="predicted"/>